<dbReference type="Proteomes" id="UP000467841">
    <property type="component" value="Unassembled WGS sequence"/>
</dbReference>
<dbReference type="PANTHER" id="PTHR46634">
    <property type="entry name" value="M REDUCTASE II SUBUNIT GAMMA, PUTATIVE (DUF3741)-RELATED"/>
    <property type="match status" value="1"/>
</dbReference>
<sequence length="647" mass="72476">MSKEVVDRKSCSNVVAKLMGLETAAPRSRSRIDRELEDGYEIWEPHQKTTSRSRKAKCVGSKSGGDKQMDLVRRKFMEAKRLVTDDKLHRSKEFQEALEVLSSNKDLFVKFLQESNSLFSLHLSEFQPLPPHPEATRITVLRPSKAQRCVVQESRNTQETAQPTRIVVLKPSPGIMAIASDEAGDAETRQVAKDITRGIRETFRGHCRDDTLSSSSSSSCVLSDDYPVGNSEIMSPSSRHSWDCVNRFESPFSSSSFSPESSSVYREAKKRLSERWAMMSLNGDTQQQQKHLPLGDMLALSETRVPSRSNEESNEAKQESTRSVSCIGSGLGQAESTSDPLNTLERSKSVPEIRVHGGTSEPQTESRSLKPSWKVPSLFLFKNRKANKERMSQLAVPCDAPQQQSISSGEDQPSPVSVLEPPFEDPDCCGSTKPWTTQGEEMSLKSNLIDKSPPIGSVARVFSWEDESYTDLAKPGTGLSQDEDWYYFIKTLLTASGFSGSDPLMTRWHSPDSPLDPLLLRDDFANKEVIKRREQRSNRKLVFDCVNAIITETTSRAAHTGLTEGFDMVEHVWSEFKEVLAQDSANSLKGEVRVREEVVGEMWSHNLQVEVNNLGTEIEVMLLQELVEEAVFSLGSYSLKQRIYAFI</sequence>
<feature type="region of interest" description="Disordered" evidence="1">
    <location>
        <begin position="398"/>
        <end position="417"/>
    </location>
</feature>
<feature type="compositionally biased region" description="Basic and acidic residues" evidence="1">
    <location>
        <begin position="309"/>
        <end position="320"/>
    </location>
</feature>
<dbReference type="OrthoDB" id="1932693at2759"/>
<evidence type="ECO:0000259" key="3">
    <source>
        <dbReference type="Pfam" id="PF14309"/>
    </source>
</evidence>
<protein>
    <recommendedName>
        <fullName evidence="6">DUF3741 domain-containing protein</fullName>
    </recommendedName>
</protein>
<evidence type="ECO:0000256" key="1">
    <source>
        <dbReference type="SAM" id="MobiDB-lite"/>
    </source>
</evidence>
<dbReference type="EMBL" id="CACVBM020000077">
    <property type="protein sequence ID" value="CAA7013960.1"/>
    <property type="molecule type" value="Genomic_DNA"/>
</dbReference>
<feature type="compositionally biased region" description="Polar residues" evidence="1">
    <location>
        <begin position="401"/>
        <end position="415"/>
    </location>
</feature>
<dbReference type="InterPro" id="IPR022212">
    <property type="entry name" value="DUF3741"/>
</dbReference>
<proteinExistence type="predicted"/>
<organism evidence="4 5">
    <name type="scientific">Microthlaspi erraticum</name>
    <dbReference type="NCBI Taxonomy" id="1685480"/>
    <lineage>
        <taxon>Eukaryota</taxon>
        <taxon>Viridiplantae</taxon>
        <taxon>Streptophyta</taxon>
        <taxon>Embryophyta</taxon>
        <taxon>Tracheophyta</taxon>
        <taxon>Spermatophyta</taxon>
        <taxon>Magnoliopsida</taxon>
        <taxon>eudicotyledons</taxon>
        <taxon>Gunneridae</taxon>
        <taxon>Pentapetalae</taxon>
        <taxon>rosids</taxon>
        <taxon>malvids</taxon>
        <taxon>Brassicales</taxon>
        <taxon>Brassicaceae</taxon>
        <taxon>Coluteocarpeae</taxon>
        <taxon>Microthlaspi</taxon>
    </lineage>
</organism>
<gene>
    <name evidence="4" type="ORF">MERR_LOCUS1194</name>
</gene>
<dbReference type="AlphaFoldDB" id="A0A6D2HI31"/>
<dbReference type="Pfam" id="PF12552">
    <property type="entry name" value="DUF3741"/>
    <property type="match status" value="1"/>
</dbReference>
<evidence type="ECO:0008006" key="6">
    <source>
        <dbReference type="Google" id="ProtNLM"/>
    </source>
</evidence>
<accession>A0A6D2HI31</accession>
<comment type="caution">
    <text evidence="4">The sequence shown here is derived from an EMBL/GenBank/DDBJ whole genome shotgun (WGS) entry which is preliminary data.</text>
</comment>
<feature type="domain" description="DUF3741" evidence="2">
    <location>
        <begin position="73"/>
        <end position="117"/>
    </location>
</feature>
<feature type="domain" description="DUF4378" evidence="3">
    <location>
        <begin position="487"/>
        <end position="629"/>
    </location>
</feature>
<keyword evidence="5" id="KW-1185">Reference proteome</keyword>
<feature type="region of interest" description="Disordered" evidence="1">
    <location>
        <begin position="303"/>
        <end position="370"/>
    </location>
</feature>
<dbReference type="Pfam" id="PF14309">
    <property type="entry name" value="DUF4378"/>
    <property type="match status" value="1"/>
</dbReference>
<evidence type="ECO:0000259" key="2">
    <source>
        <dbReference type="Pfam" id="PF12552"/>
    </source>
</evidence>
<evidence type="ECO:0000313" key="5">
    <source>
        <dbReference type="Proteomes" id="UP000467841"/>
    </source>
</evidence>
<dbReference type="PANTHER" id="PTHR46634:SF9">
    <property type="entry name" value="ADHESIN-LIKE PROTEIN, PUTATIVE (DUF3741)-RELATED"/>
    <property type="match status" value="1"/>
</dbReference>
<dbReference type="InterPro" id="IPR025486">
    <property type="entry name" value="DUF4378"/>
</dbReference>
<reference evidence="4" key="1">
    <citation type="submission" date="2020-01" db="EMBL/GenBank/DDBJ databases">
        <authorList>
            <person name="Mishra B."/>
        </authorList>
    </citation>
    <scope>NUCLEOTIDE SEQUENCE [LARGE SCALE GENOMIC DNA]</scope>
</reference>
<feature type="compositionally biased region" description="Basic and acidic residues" evidence="1">
    <location>
        <begin position="345"/>
        <end position="355"/>
    </location>
</feature>
<name>A0A6D2HI31_9BRAS</name>
<evidence type="ECO:0000313" key="4">
    <source>
        <dbReference type="EMBL" id="CAA7013960.1"/>
    </source>
</evidence>